<sequence>MMTTQESQALRAELMKNNKDFIMKFFYSPIQKFLIRNYTEFESRILSYSKIDIRKITTKEEITDLVCLWYNDEEIVSGYLADLPETDRAVLSQATWKQALDRKELEEIFVKTPLLHLAKLWSNYLVVQLTPEIKARWGEYITLYEPSGYYEDRQRELRDTGVSLSLPLELRKLLAIHLPKPEGYHIKPVPEPGKHFVTYLTESIITAELPRIISYHSQGNIKYSQKGNPNVASAKKMSRSLKLATFGPEDDTPVRSLLIAGLLSDDFKMKTISQSSHETIKTLFARDFNRKQAAPYMLTHLKGLNYFQISEYRPNTTATIIEIFRKLVPGQWITFDNLKSFISSRFINISPLLDWQIRDRIDAEYAIISNDGSLVQRTISVNSGNAQPFVILPYLAAHVYLLASFGLMDIALDPALPNLQSTYQNLFAFRITALGAYVLGLSRQYTPVATDFQTTLSFDENSTFIRVEGDTVLAEIMLNNYATKVSENRYQFSPGKFLKECKSTRDIQNKIILFKQTIGQKLPVFWENYLQELVSNSKSINSQSEIQVFTIPPDNKALQRMIVQDEILRKLVVKAEQYHILIENSKLTAFTSRMKELGYVLN</sequence>
<organism evidence="1 2">
    <name type="scientific">Dyadobacter frigoris</name>
    <dbReference type="NCBI Taxonomy" id="2576211"/>
    <lineage>
        <taxon>Bacteria</taxon>
        <taxon>Pseudomonadati</taxon>
        <taxon>Bacteroidota</taxon>
        <taxon>Cytophagia</taxon>
        <taxon>Cytophagales</taxon>
        <taxon>Spirosomataceae</taxon>
        <taxon>Dyadobacter</taxon>
    </lineage>
</organism>
<dbReference type="RefSeq" id="WP_137342335.1">
    <property type="nucleotide sequence ID" value="NZ_BSQH01000009.1"/>
</dbReference>
<comment type="caution">
    <text evidence="1">The sequence shown here is derived from an EMBL/GenBank/DDBJ whole genome shotgun (WGS) entry which is preliminary data.</text>
</comment>
<protein>
    <recommendedName>
        <fullName evidence="3">Helicase XPB/Ssl2 N-terminal domain-containing protein</fullName>
    </recommendedName>
</protein>
<dbReference type="AlphaFoldDB" id="A0A4V6Y1W9"/>
<dbReference type="Proteomes" id="UP000304900">
    <property type="component" value="Unassembled WGS sequence"/>
</dbReference>
<name>A0A4V6Y1W9_9BACT</name>
<evidence type="ECO:0000313" key="2">
    <source>
        <dbReference type="Proteomes" id="UP000304900"/>
    </source>
</evidence>
<dbReference type="EMBL" id="SZVO01000011">
    <property type="protein sequence ID" value="TKT89703.1"/>
    <property type="molecule type" value="Genomic_DNA"/>
</dbReference>
<reference evidence="1 2" key="1">
    <citation type="submission" date="2019-05" db="EMBL/GenBank/DDBJ databases">
        <title>Dyadobacter AR-3-8 sp. nov., isolated from arctic soil.</title>
        <authorList>
            <person name="Chaudhary D.K."/>
        </authorList>
    </citation>
    <scope>NUCLEOTIDE SEQUENCE [LARGE SCALE GENOMIC DNA]</scope>
    <source>
        <strain evidence="1 2">AR-3-8</strain>
    </source>
</reference>
<accession>A0A4V6Y1W9</accession>
<evidence type="ECO:0000313" key="1">
    <source>
        <dbReference type="EMBL" id="TKT89703.1"/>
    </source>
</evidence>
<proteinExistence type="predicted"/>
<evidence type="ECO:0008006" key="3">
    <source>
        <dbReference type="Google" id="ProtNLM"/>
    </source>
</evidence>
<keyword evidence="2" id="KW-1185">Reference proteome</keyword>
<dbReference type="OrthoDB" id="890572at2"/>
<gene>
    <name evidence="1" type="ORF">FDK13_22900</name>
</gene>